<keyword evidence="9" id="KW-0812">Transmembrane</keyword>
<dbReference type="STRING" id="7168.A0A182NQP8"/>
<keyword evidence="1" id="KW-0813">Transport</keyword>
<proteinExistence type="predicted"/>
<dbReference type="InterPro" id="IPR052076">
    <property type="entry name" value="TRP_cation_channel"/>
</dbReference>
<feature type="transmembrane region" description="Helical" evidence="9">
    <location>
        <begin position="610"/>
        <end position="630"/>
    </location>
</feature>
<evidence type="ECO:0000256" key="3">
    <source>
        <dbReference type="ARBA" id="ARBA00022737"/>
    </source>
</evidence>
<dbReference type="InterPro" id="IPR036770">
    <property type="entry name" value="Ankyrin_rpt-contain_sf"/>
</dbReference>
<keyword evidence="9" id="KW-1133">Transmembrane helix</keyword>
<feature type="transmembrane region" description="Helical" evidence="9">
    <location>
        <begin position="489"/>
        <end position="510"/>
    </location>
</feature>
<dbReference type="SUPFAM" id="SSF48403">
    <property type="entry name" value="Ankyrin repeat"/>
    <property type="match status" value="1"/>
</dbReference>
<reference evidence="11" key="1">
    <citation type="submission" date="2013-03" db="EMBL/GenBank/DDBJ databases">
        <title>The Genome Sequence of Anopheles dirus WRAIR2.</title>
        <authorList>
            <consortium name="The Broad Institute Genomics Platform"/>
            <person name="Neafsey D.E."/>
            <person name="Walton C."/>
            <person name="Walker B."/>
            <person name="Young S.K."/>
            <person name="Zeng Q."/>
            <person name="Gargeya S."/>
            <person name="Fitzgerald M."/>
            <person name="Haas B."/>
            <person name="Abouelleil A."/>
            <person name="Allen A.W."/>
            <person name="Alvarado L."/>
            <person name="Arachchi H.M."/>
            <person name="Berlin A.M."/>
            <person name="Chapman S.B."/>
            <person name="Gainer-Dewar J."/>
            <person name="Goldberg J."/>
            <person name="Griggs A."/>
            <person name="Gujja S."/>
            <person name="Hansen M."/>
            <person name="Howarth C."/>
            <person name="Imamovic A."/>
            <person name="Ireland A."/>
            <person name="Larimer J."/>
            <person name="McCowan C."/>
            <person name="Murphy C."/>
            <person name="Pearson M."/>
            <person name="Poon T.W."/>
            <person name="Priest M."/>
            <person name="Roberts A."/>
            <person name="Saif S."/>
            <person name="Shea T."/>
            <person name="Sisk P."/>
            <person name="Sykes S."/>
            <person name="Wortman J."/>
            <person name="Nusbaum C."/>
            <person name="Birren B."/>
        </authorList>
    </citation>
    <scope>NUCLEOTIDE SEQUENCE [LARGE SCALE GENOMIC DNA]</scope>
    <source>
        <strain evidence="11">WRAIR2</strain>
    </source>
</reference>
<dbReference type="AlphaFoldDB" id="A0A182NQP8"/>
<dbReference type="Gene3D" id="1.25.40.20">
    <property type="entry name" value="Ankyrin repeat-containing domain"/>
    <property type="match status" value="2"/>
</dbReference>
<dbReference type="Proteomes" id="UP000075884">
    <property type="component" value="Unassembled WGS sequence"/>
</dbReference>
<dbReference type="GO" id="GO:0034220">
    <property type="term" value="P:monoatomic ion transmembrane transport"/>
    <property type="evidence" value="ECO:0007669"/>
    <property type="project" value="UniProtKB-KW"/>
</dbReference>
<feature type="repeat" description="ANK" evidence="8">
    <location>
        <begin position="279"/>
        <end position="311"/>
    </location>
</feature>
<dbReference type="PANTHER" id="PTHR47143:SF1">
    <property type="entry name" value="ION_TRANS DOMAIN-CONTAINING PROTEIN"/>
    <property type="match status" value="1"/>
</dbReference>
<sequence length="747" mass="85427">MKLSYVEEQIKEDDQGRYPIHLATESCDEKVLEVLLRYSEVLVDVKWNGKTAFDLYLEIGSRPDNRNIETCVQQLIDRHALVNIDSLNTFLNNSNRSNTNVSFVKNLFYKYKDSYDPNQSDQNAIQKLEESLTWKLQNHGPPDNFALEEDDRQFISNSNNKFVQRLLGICIVIKNLDAAKQIIEQEYLTTKPLKMAERGKLPTQVLTKCCQVGNYEMIEWFFEKLPNDVQHDILKREGNECLLELMRKIDPRNNACPYLRCFKLCVSNPYIEIDGVDNRNCTALHFAAVRKLAHVQELLLQKGAYLGGSDDDGVHTICEIDPTVLGNFFDSCIFTNGEDDASKERIYVRLRNFVPPYYKYKICSNSSNMPALATFTDESRIHESELSSAANQASQTRIDQIRNPSNQKKCSNYSIMPALAVFTDESRIPELSIADKQARQTLIEHPLISILLHLCTPIETNYAISCFKALRMLPLVILFTLFSLDRGLGIPWVLIGIWAMFLCRIVYYLLESWNIVWDRISEIRQKIRDGYCKQSIIHLLQQWVVYIRLAQIAILAWLVVMTIRSNYTAVLALGTIQAGYEMTQYLASWDWFSESIYMLKVVLSNICKNIVPFFFILVTFALTFTVIVRLENVTELQNNLTTLPPIDPSQQEHAMNSTTLPGVTQESEADNVTIPHQHHISNDSSLSDVKQSLLKVFVMFTGELGVEVFEFETNFNYGLVAVFVLFIVVVPIAIANLLTALAVNDIS</sequence>
<dbReference type="InterPro" id="IPR002110">
    <property type="entry name" value="Ankyrin_rpt"/>
</dbReference>
<evidence type="ECO:0000256" key="9">
    <source>
        <dbReference type="SAM" id="Phobius"/>
    </source>
</evidence>
<keyword evidence="5" id="KW-0406">Ion transport</keyword>
<dbReference type="PROSITE" id="PS50088">
    <property type="entry name" value="ANK_REPEAT"/>
    <property type="match status" value="1"/>
</dbReference>
<evidence type="ECO:0000256" key="1">
    <source>
        <dbReference type="ARBA" id="ARBA00022448"/>
    </source>
</evidence>
<keyword evidence="6" id="KW-0325">Glycoprotein</keyword>
<keyword evidence="2" id="KW-0716">Sensory transduction</keyword>
<accession>A0A182NQP8</accession>
<keyword evidence="4 8" id="KW-0040">ANK repeat</keyword>
<evidence type="ECO:0000256" key="2">
    <source>
        <dbReference type="ARBA" id="ARBA00022606"/>
    </source>
</evidence>
<evidence type="ECO:0000256" key="8">
    <source>
        <dbReference type="PROSITE-ProRule" id="PRU00023"/>
    </source>
</evidence>
<dbReference type="PANTHER" id="PTHR47143">
    <property type="entry name" value="TRANSIENT RECEPTOR POTENTIAL CATION CHANNEL PROTEIN PAINLESS"/>
    <property type="match status" value="1"/>
</dbReference>
<evidence type="ECO:0000256" key="5">
    <source>
        <dbReference type="ARBA" id="ARBA00023065"/>
    </source>
</evidence>
<keyword evidence="9" id="KW-0472">Membrane</keyword>
<name>A0A182NQP8_9DIPT</name>
<feature type="transmembrane region" description="Helical" evidence="9">
    <location>
        <begin position="543"/>
        <end position="563"/>
    </location>
</feature>
<evidence type="ECO:0000313" key="11">
    <source>
        <dbReference type="Proteomes" id="UP000075884"/>
    </source>
</evidence>
<keyword evidence="3" id="KW-0677">Repeat</keyword>
<dbReference type="SMART" id="SM00248">
    <property type="entry name" value="ANK"/>
    <property type="match status" value="3"/>
</dbReference>
<evidence type="ECO:0000256" key="6">
    <source>
        <dbReference type="ARBA" id="ARBA00023180"/>
    </source>
</evidence>
<dbReference type="GO" id="GO:1902495">
    <property type="term" value="C:transmembrane transporter complex"/>
    <property type="evidence" value="ECO:0007669"/>
    <property type="project" value="TreeGrafter"/>
</dbReference>
<evidence type="ECO:0000313" key="10">
    <source>
        <dbReference type="EnsemblMetazoa" id="ADIR009983-PA"/>
    </source>
</evidence>
<protein>
    <recommendedName>
        <fullName evidence="12">Ion transport domain-containing protein</fullName>
    </recommendedName>
</protein>
<keyword evidence="7" id="KW-0407">Ion channel</keyword>
<evidence type="ECO:0000256" key="4">
    <source>
        <dbReference type="ARBA" id="ARBA00023043"/>
    </source>
</evidence>
<evidence type="ECO:0000256" key="7">
    <source>
        <dbReference type="ARBA" id="ARBA00023303"/>
    </source>
</evidence>
<reference evidence="10" key="2">
    <citation type="submission" date="2020-05" db="UniProtKB">
        <authorList>
            <consortium name="EnsemblMetazoa"/>
        </authorList>
    </citation>
    <scope>IDENTIFICATION</scope>
    <source>
        <strain evidence="10">WRAIR2</strain>
    </source>
</reference>
<evidence type="ECO:0008006" key="12">
    <source>
        <dbReference type="Google" id="ProtNLM"/>
    </source>
</evidence>
<dbReference type="VEuPathDB" id="VectorBase:ADIR009983"/>
<feature type="transmembrane region" description="Helical" evidence="9">
    <location>
        <begin position="717"/>
        <end position="743"/>
    </location>
</feature>
<organism evidence="10 11">
    <name type="scientific">Anopheles dirus</name>
    <dbReference type="NCBI Taxonomy" id="7168"/>
    <lineage>
        <taxon>Eukaryota</taxon>
        <taxon>Metazoa</taxon>
        <taxon>Ecdysozoa</taxon>
        <taxon>Arthropoda</taxon>
        <taxon>Hexapoda</taxon>
        <taxon>Insecta</taxon>
        <taxon>Pterygota</taxon>
        <taxon>Neoptera</taxon>
        <taxon>Endopterygota</taxon>
        <taxon>Diptera</taxon>
        <taxon>Nematocera</taxon>
        <taxon>Culicoidea</taxon>
        <taxon>Culicidae</taxon>
        <taxon>Anophelinae</taxon>
        <taxon>Anopheles</taxon>
    </lineage>
</organism>
<dbReference type="GO" id="GO:0022857">
    <property type="term" value="F:transmembrane transporter activity"/>
    <property type="evidence" value="ECO:0007669"/>
    <property type="project" value="TreeGrafter"/>
</dbReference>
<keyword evidence="11" id="KW-1185">Reference proteome</keyword>
<dbReference type="EnsemblMetazoa" id="ADIR009983-RA">
    <property type="protein sequence ID" value="ADIR009983-PA"/>
    <property type="gene ID" value="ADIR009983"/>
</dbReference>